<reference evidence="2" key="2">
    <citation type="submission" date="2020-04" db="EMBL/GenBank/DDBJ databases">
        <authorList>
            <consortium name="NCBI Genome Project"/>
        </authorList>
    </citation>
    <scope>NUCLEOTIDE SEQUENCE</scope>
    <source>
        <strain evidence="2">CBS 342.82</strain>
    </source>
</reference>
<dbReference type="Proteomes" id="UP000504637">
    <property type="component" value="Unplaced"/>
</dbReference>
<dbReference type="OrthoDB" id="5134445at2759"/>
<evidence type="ECO:0008006" key="3">
    <source>
        <dbReference type="Google" id="ProtNLM"/>
    </source>
</evidence>
<gene>
    <name evidence="2" type="ORF">K489DRAFT_374205</name>
</gene>
<protein>
    <recommendedName>
        <fullName evidence="3">Protein kinase domain-containing protein</fullName>
    </recommendedName>
</protein>
<proteinExistence type="predicted"/>
<dbReference type="InterPro" id="IPR011009">
    <property type="entry name" value="Kinase-like_dom_sf"/>
</dbReference>
<dbReference type="SUPFAM" id="SSF56112">
    <property type="entry name" value="Protein kinase-like (PK-like)"/>
    <property type="match status" value="1"/>
</dbReference>
<sequence>MSVLSCHSCPYVQGSDVTLTLTNTQVVGAKILDVKARTLSCVMTVLLTSSSEVYILKLYDRRFSEQLRRDENAAVWDSQLDRRYRDFVRAGHSSRLFELWSAAFREDQYYEDEQRDRWDEAIFETYLQFLCQQAYEMETHAYNLLHDLQGICIPMLYESVTLPEESQDTDNHRSNTYLRCPGLILQYIKGFPLTDLATELQCERWQETCEKAIKIIHQVGDHGVCNKDVKTRSFIVQIHPGRDLNEIFMIDFGFCVFRDSAKSDCEFREWQADQDEEGAIGCVMERLLNGGYKYQRSDRGSQLLREFKSEH</sequence>
<dbReference type="AlphaFoldDB" id="A0A6J3LTH6"/>
<reference evidence="2" key="1">
    <citation type="submission" date="2020-01" db="EMBL/GenBank/DDBJ databases">
        <authorList>
            <consortium name="DOE Joint Genome Institute"/>
            <person name="Haridas S."/>
            <person name="Albert R."/>
            <person name="Binder M."/>
            <person name="Bloem J."/>
            <person name="Labutti K."/>
            <person name="Salamov A."/>
            <person name="Andreopoulos B."/>
            <person name="Baker S.E."/>
            <person name="Barry K."/>
            <person name="Bills G."/>
            <person name="Bluhm B.H."/>
            <person name="Cannon C."/>
            <person name="Castanera R."/>
            <person name="Culley D.E."/>
            <person name="Daum C."/>
            <person name="Ezra D."/>
            <person name="Gonzalez J.B."/>
            <person name="Henrissat B."/>
            <person name="Kuo A."/>
            <person name="Liang C."/>
            <person name="Lipzen A."/>
            <person name="Lutzoni F."/>
            <person name="Magnuson J."/>
            <person name="Mondo S."/>
            <person name="Nolan M."/>
            <person name="Ohm R."/>
            <person name="Pangilinan J."/>
            <person name="Park H.-J."/>
            <person name="Ramirez L."/>
            <person name="Alfaro M."/>
            <person name="Sun H."/>
            <person name="Tritt A."/>
            <person name="Yoshinaga Y."/>
            <person name="Zwiers L.-H."/>
            <person name="Turgeon B.G."/>
            <person name="Goodwin S.B."/>
            <person name="Spatafora J.W."/>
            <person name="Crous P.W."/>
            <person name="Grigoriev I.V."/>
        </authorList>
    </citation>
    <scope>NUCLEOTIDE SEQUENCE</scope>
    <source>
        <strain evidence="2">CBS 342.82</strain>
    </source>
</reference>
<dbReference type="RefSeq" id="XP_033455620.1">
    <property type="nucleotide sequence ID" value="XM_033603504.1"/>
</dbReference>
<evidence type="ECO:0000313" key="2">
    <source>
        <dbReference type="RefSeq" id="XP_033455620.1"/>
    </source>
</evidence>
<evidence type="ECO:0000313" key="1">
    <source>
        <dbReference type="Proteomes" id="UP000504637"/>
    </source>
</evidence>
<reference evidence="2" key="3">
    <citation type="submission" date="2025-08" db="UniProtKB">
        <authorList>
            <consortium name="RefSeq"/>
        </authorList>
    </citation>
    <scope>IDENTIFICATION</scope>
    <source>
        <strain evidence="2">CBS 342.82</strain>
    </source>
</reference>
<name>A0A6J3LTH6_9PEZI</name>
<keyword evidence="1" id="KW-1185">Reference proteome</keyword>
<organism evidence="2">
    <name type="scientific">Dissoconium aciculare CBS 342.82</name>
    <dbReference type="NCBI Taxonomy" id="1314786"/>
    <lineage>
        <taxon>Eukaryota</taxon>
        <taxon>Fungi</taxon>
        <taxon>Dikarya</taxon>
        <taxon>Ascomycota</taxon>
        <taxon>Pezizomycotina</taxon>
        <taxon>Dothideomycetes</taxon>
        <taxon>Dothideomycetidae</taxon>
        <taxon>Mycosphaerellales</taxon>
        <taxon>Dissoconiaceae</taxon>
        <taxon>Dissoconium</taxon>
    </lineage>
</organism>
<accession>A0A6J3LTH6</accession>
<dbReference type="GeneID" id="54361304"/>